<dbReference type="InterPro" id="IPR004090">
    <property type="entry name" value="Chemotax_Me-accpt_rcpt"/>
</dbReference>
<dbReference type="Gene3D" id="1.10.287.950">
    <property type="entry name" value="Methyl-accepting chemotaxis protein"/>
    <property type="match status" value="1"/>
</dbReference>
<dbReference type="InterPro" id="IPR004089">
    <property type="entry name" value="MCPsignal_dom"/>
</dbReference>
<feature type="coiled-coil region" evidence="4">
    <location>
        <begin position="15"/>
        <end position="49"/>
    </location>
</feature>
<dbReference type="PROSITE" id="PS50111">
    <property type="entry name" value="CHEMOTAXIS_TRANSDUC_2"/>
    <property type="match status" value="1"/>
</dbReference>
<accession>A0ABR9BD35</accession>
<keyword evidence="7" id="KW-1185">Reference proteome</keyword>
<feature type="domain" description="Methyl-accepting transducer" evidence="5">
    <location>
        <begin position="31"/>
        <end position="207"/>
    </location>
</feature>
<name>A0ABR9BD35_9RHOO</name>
<keyword evidence="1 3" id="KW-0807">Transducer</keyword>
<dbReference type="SMART" id="SM00283">
    <property type="entry name" value="MA"/>
    <property type="match status" value="1"/>
</dbReference>
<evidence type="ECO:0000313" key="6">
    <source>
        <dbReference type="EMBL" id="MBD8503854.1"/>
    </source>
</evidence>
<keyword evidence="4" id="KW-0175">Coiled coil</keyword>
<sequence length="373" mass="40537">MRIWGGRKDETDAEIGRLKAALDERTQQLAEAERRFADAEQRALACENRARFLNDVVANLSSFAQSLKVTQSSLAALANTMRDEKDRALEAQSLSLDSGNSIDRIAANLSELAVASNDAAGRVGQLDERAQQVGGILQLIKEIADQTNLLALNAAIEAARAGEAGRGFAVVADEVRKLAERTASATSEIATMVQQIRTDTARSRDQMVVLAEQAGAFSQDGQAASETMRQLLGMSGHMEKSVAASALRGFCELSKMDHLLYKFRVYQVIFGLSDEDPSEFADHRNCRLGKWYYEGEGKACFSALPGYREIEPPHVKVHESALRVLQAYRNGDESSVVKAISDMEHASLAVMDGLECMAQSGQADASLLCSHAH</sequence>
<evidence type="ECO:0000256" key="3">
    <source>
        <dbReference type="PROSITE-ProRule" id="PRU00284"/>
    </source>
</evidence>
<evidence type="ECO:0000256" key="1">
    <source>
        <dbReference type="ARBA" id="ARBA00023224"/>
    </source>
</evidence>
<organism evidence="6 7">
    <name type="scientific">Thauera sedimentorum</name>
    <dbReference type="NCBI Taxonomy" id="2767595"/>
    <lineage>
        <taxon>Bacteria</taxon>
        <taxon>Pseudomonadati</taxon>
        <taxon>Pseudomonadota</taxon>
        <taxon>Betaproteobacteria</taxon>
        <taxon>Rhodocyclales</taxon>
        <taxon>Zoogloeaceae</taxon>
        <taxon>Thauera</taxon>
    </lineage>
</organism>
<dbReference type="PANTHER" id="PTHR32089">
    <property type="entry name" value="METHYL-ACCEPTING CHEMOTAXIS PROTEIN MCPB"/>
    <property type="match status" value="1"/>
</dbReference>
<reference evidence="7" key="1">
    <citation type="submission" date="2023-07" db="EMBL/GenBank/DDBJ databases">
        <title>Thauera sp. CAU 1555 isolated from sand of Yaerae Beach.</title>
        <authorList>
            <person name="Kim W."/>
        </authorList>
    </citation>
    <scope>NUCLEOTIDE SEQUENCE [LARGE SCALE GENOMIC DNA]</scope>
    <source>
        <strain evidence="7">CAU 1555</strain>
    </source>
</reference>
<evidence type="ECO:0000256" key="4">
    <source>
        <dbReference type="SAM" id="Coils"/>
    </source>
</evidence>
<dbReference type="Pfam" id="PF13682">
    <property type="entry name" value="CZB"/>
    <property type="match status" value="1"/>
</dbReference>
<evidence type="ECO:0000259" key="5">
    <source>
        <dbReference type="PROSITE" id="PS50111"/>
    </source>
</evidence>
<protein>
    <submittedName>
        <fullName evidence="6">CZB domain-containing protein</fullName>
    </submittedName>
</protein>
<dbReference type="PANTHER" id="PTHR32089:SF112">
    <property type="entry name" value="LYSOZYME-LIKE PROTEIN-RELATED"/>
    <property type="match status" value="1"/>
</dbReference>
<evidence type="ECO:0000313" key="7">
    <source>
        <dbReference type="Proteomes" id="UP000603602"/>
    </source>
</evidence>
<proteinExistence type="inferred from homology"/>
<evidence type="ECO:0000256" key="2">
    <source>
        <dbReference type="ARBA" id="ARBA00029447"/>
    </source>
</evidence>
<gene>
    <name evidence="6" type="ORF">IFO67_13250</name>
</gene>
<comment type="caution">
    <text evidence="6">The sequence shown here is derived from an EMBL/GenBank/DDBJ whole genome shotgun (WGS) entry which is preliminary data.</text>
</comment>
<dbReference type="InterPro" id="IPR025991">
    <property type="entry name" value="Chemoreceptor_zinc-bind_dom"/>
</dbReference>
<comment type="similarity">
    <text evidence="2">Belongs to the methyl-accepting chemotaxis (MCP) protein family.</text>
</comment>
<dbReference type="Gene3D" id="1.20.120.30">
    <property type="entry name" value="Aspartate receptor, ligand-binding domain"/>
    <property type="match status" value="1"/>
</dbReference>
<dbReference type="PRINTS" id="PR00260">
    <property type="entry name" value="CHEMTRNSDUCR"/>
</dbReference>
<dbReference type="Pfam" id="PF00015">
    <property type="entry name" value="MCPsignal"/>
    <property type="match status" value="1"/>
</dbReference>
<dbReference type="SUPFAM" id="SSF58104">
    <property type="entry name" value="Methyl-accepting chemotaxis protein (MCP) signaling domain"/>
    <property type="match status" value="1"/>
</dbReference>
<dbReference type="Proteomes" id="UP000603602">
    <property type="component" value="Unassembled WGS sequence"/>
</dbReference>
<dbReference type="EMBL" id="JACYTO010000002">
    <property type="protein sequence ID" value="MBD8503854.1"/>
    <property type="molecule type" value="Genomic_DNA"/>
</dbReference>